<accession>A0A6J4QHV0</accession>
<reference evidence="2" key="1">
    <citation type="submission" date="2020-02" db="EMBL/GenBank/DDBJ databases">
        <authorList>
            <person name="Meier V. D."/>
        </authorList>
    </citation>
    <scope>NUCLEOTIDE SEQUENCE</scope>
    <source>
        <strain evidence="2">AVDCRST_MAG55</strain>
    </source>
</reference>
<protein>
    <submittedName>
        <fullName evidence="2">Uncharacterized protein</fullName>
    </submittedName>
</protein>
<dbReference type="EMBL" id="CADCUZ010000162">
    <property type="protein sequence ID" value="CAA9437965.1"/>
    <property type="molecule type" value="Genomic_DNA"/>
</dbReference>
<evidence type="ECO:0000313" key="2">
    <source>
        <dbReference type="EMBL" id="CAA9437965.1"/>
    </source>
</evidence>
<feature type="non-terminal residue" evidence="2">
    <location>
        <position position="33"/>
    </location>
</feature>
<proteinExistence type="predicted"/>
<organism evidence="2">
    <name type="scientific">uncultured Rubrobacteraceae bacterium</name>
    <dbReference type="NCBI Taxonomy" id="349277"/>
    <lineage>
        <taxon>Bacteria</taxon>
        <taxon>Bacillati</taxon>
        <taxon>Actinomycetota</taxon>
        <taxon>Rubrobacteria</taxon>
        <taxon>Rubrobacterales</taxon>
        <taxon>Rubrobacteraceae</taxon>
        <taxon>environmental samples</taxon>
    </lineage>
</organism>
<feature type="region of interest" description="Disordered" evidence="1">
    <location>
        <begin position="13"/>
        <end position="33"/>
    </location>
</feature>
<name>A0A6J4QHV0_9ACTN</name>
<gene>
    <name evidence="2" type="ORF">AVDCRST_MAG55-3176</name>
</gene>
<feature type="non-terminal residue" evidence="2">
    <location>
        <position position="1"/>
    </location>
</feature>
<evidence type="ECO:0000256" key="1">
    <source>
        <dbReference type="SAM" id="MobiDB-lite"/>
    </source>
</evidence>
<dbReference type="AlphaFoldDB" id="A0A6J4QHV0"/>
<sequence length="33" mass="3256">EETAVVGLGCGSGVHGGRAVAGHPKVHEDQSDV</sequence>